<sequence length="163" mass="19862">MDKFIRKRNRLQNYDYSQSAWYYVTVCPNIKKDWFGKFIGKEIQINDEGIIIEERWRWLEDNFSNVKIKDFVIMPDHFHGVISINSVVTGLDLSLQKQYTLSNIIGAFKTTSSKQIHLSGYNDFKWQRSFYDRIIRNETDYLRIKKYIFDNPLDWYLEHRDRR</sequence>
<dbReference type="Gene3D" id="3.30.70.1290">
    <property type="entry name" value="Transposase IS200-like"/>
    <property type="match status" value="1"/>
</dbReference>
<dbReference type="InterPro" id="IPR002686">
    <property type="entry name" value="Transposase_17"/>
</dbReference>
<dbReference type="InterPro" id="IPR052715">
    <property type="entry name" value="RAYT_transposase"/>
</dbReference>
<evidence type="ECO:0000259" key="1">
    <source>
        <dbReference type="SMART" id="SM01321"/>
    </source>
</evidence>
<reference evidence="2 3" key="1">
    <citation type="journal article" date="2015" name="Nature">
        <title>rRNA introns, odd ribosomes, and small enigmatic genomes across a large radiation of phyla.</title>
        <authorList>
            <person name="Brown C.T."/>
            <person name="Hug L.A."/>
            <person name="Thomas B.C."/>
            <person name="Sharon I."/>
            <person name="Castelle C.J."/>
            <person name="Singh A."/>
            <person name="Wilkins M.J."/>
            <person name="Williams K.H."/>
            <person name="Banfield J.F."/>
        </authorList>
    </citation>
    <scope>NUCLEOTIDE SEQUENCE [LARGE SCALE GENOMIC DNA]</scope>
</reference>
<evidence type="ECO:0000313" key="3">
    <source>
        <dbReference type="Proteomes" id="UP000034471"/>
    </source>
</evidence>
<dbReference type="STRING" id="1618481.US54_C0044G0007"/>
<accession>A0A0G0H1M2</accession>
<protein>
    <recommendedName>
        <fullName evidence="1">Transposase IS200-like domain-containing protein</fullName>
    </recommendedName>
</protein>
<dbReference type="GO" id="GO:0043565">
    <property type="term" value="F:sequence-specific DNA binding"/>
    <property type="evidence" value="ECO:0007669"/>
    <property type="project" value="TreeGrafter"/>
</dbReference>
<dbReference type="GO" id="GO:0004803">
    <property type="term" value="F:transposase activity"/>
    <property type="evidence" value="ECO:0007669"/>
    <property type="project" value="InterPro"/>
</dbReference>
<name>A0A0G0H1M2_9BACT</name>
<feature type="domain" description="Transposase IS200-like" evidence="1">
    <location>
        <begin position="17"/>
        <end position="151"/>
    </location>
</feature>
<dbReference type="SMART" id="SM01321">
    <property type="entry name" value="Y1_Tnp"/>
    <property type="match status" value="1"/>
</dbReference>
<dbReference type="PANTHER" id="PTHR36966">
    <property type="entry name" value="REP-ASSOCIATED TYROSINE TRANSPOSASE"/>
    <property type="match status" value="1"/>
</dbReference>
<evidence type="ECO:0000313" key="2">
    <source>
        <dbReference type="EMBL" id="KKQ37118.1"/>
    </source>
</evidence>
<dbReference type="GO" id="GO:0006313">
    <property type="term" value="P:DNA transposition"/>
    <property type="evidence" value="ECO:0007669"/>
    <property type="project" value="InterPro"/>
</dbReference>
<dbReference type="InterPro" id="IPR036515">
    <property type="entry name" value="Transposase_17_sf"/>
</dbReference>
<dbReference type="AlphaFoldDB" id="A0A0G0H1M2"/>
<organism evidence="2 3">
    <name type="scientific">Candidatus Roizmanbacteria bacterium GW2011_GWA2_37_7</name>
    <dbReference type="NCBI Taxonomy" id="1618481"/>
    <lineage>
        <taxon>Bacteria</taxon>
        <taxon>Candidatus Roizmaniibacteriota</taxon>
    </lineage>
</organism>
<proteinExistence type="predicted"/>
<gene>
    <name evidence="2" type="ORF">US54_C0044G0007</name>
</gene>
<comment type="caution">
    <text evidence="2">The sequence shown here is derived from an EMBL/GenBank/DDBJ whole genome shotgun (WGS) entry which is preliminary data.</text>
</comment>
<dbReference type="Proteomes" id="UP000034471">
    <property type="component" value="Unassembled WGS sequence"/>
</dbReference>
<dbReference type="EMBL" id="LBTJ01000044">
    <property type="protein sequence ID" value="KKQ37118.1"/>
    <property type="molecule type" value="Genomic_DNA"/>
</dbReference>
<dbReference type="SUPFAM" id="SSF143422">
    <property type="entry name" value="Transposase IS200-like"/>
    <property type="match status" value="1"/>
</dbReference>
<dbReference type="PANTHER" id="PTHR36966:SF1">
    <property type="entry name" value="REP-ASSOCIATED TYROSINE TRANSPOSASE"/>
    <property type="match status" value="1"/>
</dbReference>